<name>A0A376H2T3_ENTGA</name>
<dbReference type="Gene3D" id="2.40.50.390">
    <property type="entry name" value="Conjugative transposon protein, DUF961"/>
    <property type="match status" value="1"/>
</dbReference>
<evidence type="ECO:0000313" key="2">
    <source>
        <dbReference type="Proteomes" id="UP000254807"/>
    </source>
</evidence>
<gene>
    <name evidence="1" type="ORF">NCTC12360_01575</name>
</gene>
<reference evidence="1 2" key="1">
    <citation type="submission" date="2018-06" db="EMBL/GenBank/DDBJ databases">
        <authorList>
            <consortium name="Pathogen Informatics"/>
            <person name="Doyle S."/>
        </authorList>
    </citation>
    <scope>NUCLEOTIDE SEQUENCE [LARGE SCALE GENOMIC DNA]</scope>
    <source>
        <strain evidence="1 2">NCTC12360</strain>
    </source>
</reference>
<dbReference type="InterPro" id="IPR038620">
    <property type="entry name" value="YdcP-like_sf"/>
</dbReference>
<accession>A0A376H2T3</accession>
<evidence type="ECO:0008006" key="3">
    <source>
        <dbReference type="Google" id="ProtNLM"/>
    </source>
</evidence>
<organism evidence="1 2">
    <name type="scientific">Enterococcus gallinarum</name>
    <dbReference type="NCBI Taxonomy" id="1353"/>
    <lineage>
        <taxon>Bacteria</taxon>
        <taxon>Bacillati</taxon>
        <taxon>Bacillota</taxon>
        <taxon>Bacilli</taxon>
        <taxon>Lactobacillales</taxon>
        <taxon>Enterococcaceae</taxon>
        <taxon>Enterococcus</taxon>
    </lineage>
</organism>
<dbReference type="Proteomes" id="UP000254807">
    <property type="component" value="Unassembled WGS sequence"/>
</dbReference>
<protein>
    <recommendedName>
        <fullName evidence="3">DUF961 domain-containing protein</fullName>
    </recommendedName>
</protein>
<dbReference type="RefSeq" id="WP_060815222.1">
    <property type="nucleotide sequence ID" value="NZ_JBHULA010000055.1"/>
</dbReference>
<dbReference type="AlphaFoldDB" id="A0A376H2T3"/>
<proteinExistence type="predicted"/>
<dbReference type="EMBL" id="UFYW01000001">
    <property type="protein sequence ID" value="STD83115.1"/>
    <property type="molecule type" value="Genomic_DNA"/>
</dbReference>
<keyword evidence="2" id="KW-1185">Reference proteome</keyword>
<evidence type="ECO:0000313" key="1">
    <source>
        <dbReference type="EMBL" id="STD83115.1"/>
    </source>
</evidence>
<sequence>MTLEFDQGIVPGLVKETLGEIYFVKAQRPRMLYEDNENTGEIKERPVEFSSATQETMFVVNFPPKTNLDGLSFGDVVELEEVEFRFWISIDHESMSNRAENDLKVSALRYKKTGKNIFQMATSNHVLSAKEKTEPNKGNVKKE</sequence>